<sequence length="174" mass="19658">MILSIGRLTPQKGFDLLVEVAHVVLPQHPTWEWVVLGSGEQEQKLVELAAETNVGKQLHFVGNVSDVEQYYRQAAMFVLTSRYEGLPMVLLEAKAHRLPVVSFDCETGPSELILDGVNGYLVAEGDCTAMSDCINLLIKNPEERSRFSRSSMDDTERYHVENVKRQWQQLLLSI</sequence>
<feature type="domain" description="Glycosyl transferase family 1" evidence="2">
    <location>
        <begin position="2"/>
        <end position="149"/>
    </location>
</feature>
<evidence type="ECO:0000259" key="2">
    <source>
        <dbReference type="Pfam" id="PF00534"/>
    </source>
</evidence>
<gene>
    <name evidence="3" type="ORF">KIM372_17690</name>
</gene>
<accession>A0ABN6SCM7</accession>
<evidence type="ECO:0000256" key="1">
    <source>
        <dbReference type="ARBA" id="ARBA00022679"/>
    </source>
</evidence>
<keyword evidence="4" id="KW-1185">Reference proteome</keyword>
<evidence type="ECO:0000313" key="4">
    <source>
        <dbReference type="Proteomes" id="UP001321766"/>
    </source>
</evidence>
<dbReference type="Pfam" id="PF00534">
    <property type="entry name" value="Glycos_transf_1"/>
    <property type="match status" value="1"/>
</dbReference>
<reference evidence="3 4" key="1">
    <citation type="journal article" date="2023" name="Microbiol. Spectr.">
        <title>Symbiosis of Carpenter Bees with Uncharacterized Lactic Acid Bacteria Showing NAD Auxotrophy.</title>
        <authorList>
            <person name="Kawasaki S."/>
            <person name="Ozawa K."/>
            <person name="Mori T."/>
            <person name="Yamamoto A."/>
            <person name="Ito M."/>
            <person name="Ohkuma M."/>
            <person name="Sakamoto M."/>
            <person name="Matsutani M."/>
        </authorList>
    </citation>
    <scope>NUCLEOTIDE SEQUENCE [LARGE SCALE GENOMIC DNA]</scope>
    <source>
        <strain evidence="3 4">Kim37-2</strain>
    </source>
</reference>
<dbReference type="PANTHER" id="PTHR12526">
    <property type="entry name" value="GLYCOSYLTRANSFERASE"/>
    <property type="match status" value="1"/>
</dbReference>
<protein>
    <recommendedName>
        <fullName evidence="2">Glycosyl transferase family 1 domain-containing protein</fullName>
    </recommendedName>
</protein>
<evidence type="ECO:0000313" key="3">
    <source>
        <dbReference type="EMBL" id="BDR53862.1"/>
    </source>
</evidence>
<organism evidence="3 4">
    <name type="scientific">Bombiscardovia nodaiensis</name>
    <dbReference type="NCBI Taxonomy" id="2932181"/>
    <lineage>
        <taxon>Bacteria</taxon>
        <taxon>Bacillati</taxon>
        <taxon>Actinomycetota</taxon>
        <taxon>Actinomycetes</taxon>
        <taxon>Bifidobacteriales</taxon>
        <taxon>Bifidobacteriaceae</taxon>
        <taxon>Bombiscardovia</taxon>
    </lineage>
</organism>
<dbReference type="PANTHER" id="PTHR12526:SF630">
    <property type="entry name" value="GLYCOSYLTRANSFERASE"/>
    <property type="match status" value="1"/>
</dbReference>
<dbReference type="InterPro" id="IPR001296">
    <property type="entry name" value="Glyco_trans_1"/>
</dbReference>
<dbReference type="SUPFAM" id="SSF53756">
    <property type="entry name" value="UDP-Glycosyltransferase/glycogen phosphorylase"/>
    <property type="match status" value="1"/>
</dbReference>
<dbReference type="Proteomes" id="UP001321766">
    <property type="component" value="Chromosome"/>
</dbReference>
<dbReference type="Gene3D" id="3.40.50.2000">
    <property type="entry name" value="Glycogen Phosphorylase B"/>
    <property type="match status" value="2"/>
</dbReference>
<proteinExistence type="predicted"/>
<name>A0ABN6SCM7_9BIFI</name>
<keyword evidence="1" id="KW-0808">Transferase</keyword>
<dbReference type="EMBL" id="AP026798">
    <property type="protein sequence ID" value="BDR53862.1"/>
    <property type="molecule type" value="Genomic_DNA"/>
</dbReference>